<accession>A0A165ZEK0</accession>
<evidence type="ECO:0000256" key="6">
    <source>
        <dbReference type="SAM" id="Phobius"/>
    </source>
</evidence>
<keyword evidence="9" id="KW-1185">Reference proteome</keyword>
<dbReference type="Gene3D" id="6.10.140.2220">
    <property type="match status" value="1"/>
</dbReference>
<keyword evidence="6" id="KW-0812">Transmembrane</keyword>
<keyword evidence="6" id="KW-1133">Transmembrane helix</keyword>
<dbReference type="Pfam" id="PF01753">
    <property type="entry name" value="zf-MYND"/>
    <property type="match status" value="1"/>
</dbReference>
<keyword evidence="3" id="KW-0862">Zinc</keyword>
<dbReference type="PROSITE" id="PS51257">
    <property type="entry name" value="PROKAR_LIPOPROTEIN"/>
    <property type="match status" value="1"/>
</dbReference>
<feature type="transmembrane region" description="Helical" evidence="6">
    <location>
        <begin position="71"/>
        <end position="96"/>
    </location>
</feature>
<dbReference type="PROSITE" id="PS50865">
    <property type="entry name" value="ZF_MYND_2"/>
    <property type="match status" value="1"/>
</dbReference>
<dbReference type="EMBL" id="KV417679">
    <property type="protein sequence ID" value="KZP10504.1"/>
    <property type="molecule type" value="Genomic_DNA"/>
</dbReference>
<feature type="transmembrane region" description="Helical" evidence="6">
    <location>
        <begin position="367"/>
        <end position="391"/>
    </location>
</feature>
<reference evidence="8 9" key="1">
    <citation type="journal article" date="2016" name="Mol. Biol. Evol.">
        <title>Comparative Genomics of Early-Diverging Mushroom-Forming Fungi Provides Insights into the Origins of Lignocellulose Decay Capabilities.</title>
        <authorList>
            <person name="Nagy L.G."/>
            <person name="Riley R."/>
            <person name="Tritt A."/>
            <person name="Adam C."/>
            <person name="Daum C."/>
            <person name="Floudas D."/>
            <person name="Sun H."/>
            <person name="Yadav J.S."/>
            <person name="Pangilinan J."/>
            <person name="Larsson K.H."/>
            <person name="Matsuura K."/>
            <person name="Barry K."/>
            <person name="Labutti K."/>
            <person name="Kuo R."/>
            <person name="Ohm R.A."/>
            <person name="Bhattacharya S.S."/>
            <person name="Shirouzu T."/>
            <person name="Yoshinaga Y."/>
            <person name="Martin F.M."/>
            <person name="Grigoriev I.V."/>
            <person name="Hibbett D.S."/>
        </authorList>
    </citation>
    <scope>NUCLEOTIDE SEQUENCE [LARGE SCALE GENOMIC DNA]</scope>
    <source>
        <strain evidence="8 9">CBS 109695</strain>
    </source>
</reference>
<evidence type="ECO:0000256" key="5">
    <source>
        <dbReference type="SAM" id="MobiDB-lite"/>
    </source>
</evidence>
<dbReference type="OrthoDB" id="3256745at2759"/>
<feature type="transmembrane region" description="Helical" evidence="6">
    <location>
        <begin position="6"/>
        <end position="28"/>
    </location>
</feature>
<name>A0A165ZEK0_9AGAM</name>
<keyword evidence="6" id="KW-0472">Membrane</keyword>
<dbReference type="Proteomes" id="UP000076532">
    <property type="component" value="Unassembled WGS sequence"/>
</dbReference>
<protein>
    <recommendedName>
        <fullName evidence="7">MYND-type domain-containing protein</fullName>
    </recommendedName>
</protein>
<feature type="transmembrane region" description="Helical" evidence="6">
    <location>
        <begin position="117"/>
        <end position="136"/>
    </location>
</feature>
<evidence type="ECO:0000256" key="3">
    <source>
        <dbReference type="ARBA" id="ARBA00022833"/>
    </source>
</evidence>
<keyword evidence="1" id="KW-0479">Metal-binding</keyword>
<dbReference type="GO" id="GO:0008270">
    <property type="term" value="F:zinc ion binding"/>
    <property type="evidence" value="ECO:0007669"/>
    <property type="project" value="UniProtKB-KW"/>
</dbReference>
<evidence type="ECO:0000259" key="7">
    <source>
        <dbReference type="PROSITE" id="PS50865"/>
    </source>
</evidence>
<evidence type="ECO:0000313" key="9">
    <source>
        <dbReference type="Proteomes" id="UP000076532"/>
    </source>
</evidence>
<dbReference type="STRING" id="436010.A0A165ZEK0"/>
<feature type="region of interest" description="Disordered" evidence="5">
    <location>
        <begin position="222"/>
        <end position="302"/>
    </location>
</feature>
<feature type="transmembrane region" description="Helical" evidence="6">
    <location>
        <begin position="35"/>
        <end position="59"/>
    </location>
</feature>
<organism evidence="8 9">
    <name type="scientific">Athelia psychrophila</name>
    <dbReference type="NCBI Taxonomy" id="1759441"/>
    <lineage>
        <taxon>Eukaryota</taxon>
        <taxon>Fungi</taxon>
        <taxon>Dikarya</taxon>
        <taxon>Basidiomycota</taxon>
        <taxon>Agaricomycotina</taxon>
        <taxon>Agaricomycetes</taxon>
        <taxon>Agaricomycetidae</taxon>
        <taxon>Atheliales</taxon>
        <taxon>Atheliaceae</taxon>
        <taxon>Athelia</taxon>
    </lineage>
</organism>
<sequence length="1035" mass="114209">MLPFALKAVWFGLSVSGTLACWVVMIALARTINIWWLPLLYCSVVTALEGIFCLGMVYHMDPFQMPDAFRLAQIFIISYSALVLNGVALTFIWAITASVIWPESVNGAKATLSWRHVYLIPILIIPTVFAVTQIVLVVTHDAYAPSDNFHADVTGHLWICLLGYAGMPMIESFPCFWLTVYAGVRVAQIHRIQSTLRSSTNLGASPRTDQFAVSVPAMVRMPQPGLDEDTDVDGWTKMDELSPGRSPSSLSMGGRHATAKPPSVISIGNQHRQHGKSPSQTSQSRFHIPCNPRGAVSPTSAAVETSWRDSKLPLAYPAVMEEEDALDADVEDGVQTKIGRKLQAPIRLDRISRRSQLTPPQKKIIPLVWRLILFHGMFFLVQILVTLSTLVDVGHHRQTLTPFGTEHIALLLAAWGPFIIFSHSPDNSAHSDTAPTFPSSSQSMSAISTSPIAAGPDGSQQQKQQLGQLVKLVENAPEPPIAEIQAALQKYFCAKAPPANTPNPTIRNKRSVELVLYACGVVVACKRHLRRDIAELDTCFLKVWPGMWRWLQFLNDQCCQKDRYGSKLSALVSMFSTLFTMSTSEALRRDVTSTPGVITMIAGYWKDQGRYPDMERMFATAQFNSPSTITLNGLLDPLHVVRTPHTTPNYLLELIATLGSAKAVATHTIENLNAVLAAKPPNFQTIYAHISLISNLSSGPAPQIVLAMLDQGTIPLVVKTLLRLAKQPESWLEDETMVRKCVEVCFCTLTNAMMASNGPSWVSQSLDAGILSAILKSAPRLTRSSESDSLQCSGLLSNILCQYLVYKSVVRSAAKALRRAARLELNGGSGGPIWEAWAVFKALALERIALKESFDQSNANRDYCGRKNCRTFIGHDELLRCSGCFQTFYCNRECQRMDWSSHKTTCQELQRLLREGIHVPISSTDSGFFGEIVANEFLGNGKCLEKLATSLKASLVHSTPSEFIFSLDYTKVPVNIKVIPASELRGGDEFWDVAWNPFVEEALQSDGKLMMVKAQVQRGGRLAFTTYLVRAPIKI</sequence>
<feature type="compositionally biased region" description="Polar residues" evidence="5">
    <location>
        <begin position="266"/>
        <end position="285"/>
    </location>
</feature>
<feature type="transmembrane region" description="Helical" evidence="6">
    <location>
        <begin position="156"/>
        <end position="184"/>
    </location>
</feature>
<proteinExistence type="predicted"/>
<dbReference type="AlphaFoldDB" id="A0A165ZEK0"/>
<feature type="domain" description="MYND-type" evidence="7">
    <location>
        <begin position="861"/>
        <end position="906"/>
    </location>
</feature>
<feature type="region of interest" description="Disordered" evidence="5">
    <location>
        <begin position="430"/>
        <end position="459"/>
    </location>
</feature>
<evidence type="ECO:0000313" key="8">
    <source>
        <dbReference type="EMBL" id="KZP10504.1"/>
    </source>
</evidence>
<keyword evidence="2 4" id="KW-0863">Zinc-finger</keyword>
<evidence type="ECO:0000256" key="4">
    <source>
        <dbReference type="PROSITE-ProRule" id="PRU00134"/>
    </source>
</evidence>
<dbReference type="InterPro" id="IPR002893">
    <property type="entry name" value="Znf_MYND"/>
</dbReference>
<dbReference type="PROSITE" id="PS01360">
    <property type="entry name" value="ZF_MYND_1"/>
    <property type="match status" value="1"/>
</dbReference>
<gene>
    <name evidence="8" type="ORF">FIBSPDRAFT_1051338</name>
</gene>
<feature type="compositionally biased region" description="Low complexity" evidence="5">
    <location>
        <begin position="439"/>
        <end position="450"/>
    </location>
</feature>
<dbReference type="SUPFAM" id="SSF144232">
    <property type="entry name" value="HIT/MYND zinc finger-like"/>
    <property type="match status" value="1"/>
</dbReference>
<evidence type="ECO:0000256" key="2">
    <source>
        <dbReference type="ARBA" id="ARBA00022771"/>
    </source>
</evidence>
<evidence type="ECO:0000256" key="1">
    <source>
        <dbReference type="ARBA" id="ARBA00022723"/>
    </source>
</evidence>